<feature type="region of interest" description="Disordered" evidence="1">
    <location>
        <begin position="389"/>
        <end position="409"/>
    </location>
</feature>
<feature type="compositionally biased region" description="Polar residues" evidence="1">
    <location>
        <begin position="391"/>
        <end position="402"/>
    </location>
</feature>
<dbReference type="RefSeq" id="WP_158621097.1">
    <property type="nucleotide sequence ID" value="NZ_JTFC01000149.1"/>
</dbReference>
<dbReference type="EMBL" id="JTFC01000149">
    <property type="protein sequence ID" value="RUS50418.1"/>
    <property type="molecule type" value="Genomic_DNA"/>
</dbReference>
<keyword evidence="4" id="KW-1185">Reference proteome</keyword>
<feature type="domain" description="Nicking enzyme C-terminal middle helical" evidence="2">
    <location>
        <begin position="3"/>
        <end position="105"/>
    </location>
</feature>
<organism evidence="3 4">
    <name type="scientific">Candidatus Kurthia intestinigallinarum</name>
    <dbReference type="NCBI Taxonomy" id="1562256"/>
    <lineage>
        <taxon>Bacteria</taxon>
        <taxon>Bacillati</taxon>
        <taxon>Bacillota</taxon>
        <taxon>Bacilli</taxon>
        <taxon>Bacillales</taxon>
        <taxon>Caryophanaceae</taxon>
        <taxon>Kurthia</taxon>
    </lineage>
</organism>
<protein>
    <recommendedName>
        <fullName evidence="2">Nicking enzyme C-terminal middle helical domain-containing protein</fullName>
    </recommendedName>
</protein>
<evidence type="ECO:0000256" key="1">
    <source>
        <dbReference type="SAM" id="MobiDB-lite"/>
    </source>
</evidence>
<gene>
    <name evidence="3" type="ORF">QI30_19285</name>
</gene>
<evidence type="ECO:0000313" key="4">
    <source>
        <dbReference type="Proteomes" id="UP000288623"/>
    </source>
</evidence>
<dbReference type="Pfam" id="PF18208">
    <property type="entry name" value="NES_C_h"/>
    <property type="match status" value="1"/>
</dbReference>
<dbReference type="AlphaFoldDB" id="A0A433RNV3"/>
<evidence type="ECO:0000259" key="2">
    <source>
        <dbReference type="Pfam" id="PF18208"/>
    </source>
</evidence>
<comment type="caution">
    <text evidence="3">The sequence shown here is derived from an EMBL/GenBank/DDBJ whole genome shotgun (WGS) entry which is preliminary data.</text>
</comment>
<dbReference type="Proteomes" id="UP000288623">
    <property type="component" value="Unassembled WGS sequence"/>
</dbReference>
<dbReference type="InterPro" id="IPR040834">
    <property type="entry name" value="NES_C_h"/>
</dbReference>
<dbReference type="OrthoDB" id="1826980at2"/>
<feature type="non-terminal residue" evidence="3">
    <location>
        <position position="1"/>
    </location>
</feature>
<name>A0A433RNV3_9BACL</name>
<sequence>KALSPAEKQELGQLSKVLKMYVQPETLADKRRMLYLWDVKLQVQLDLGSFNEQSYKGFESQEKAFKRAEELFEKEADRLLTKHYPTLETSTWTPFEKREVLNATARLGKLLNEADVNEVLIDARDEEIIRHIQSVVKQPIVTVVGAEERLQKVQQQTAALMQQHGVSLQNKATIARLPEAERAQFEKQLKELKRLQLALKIFGTYYDERIHLRMPSLDVSDKSLVEREWLVTAMDYYGEAFTKEQLDDFPRTPPKKYEKEQLQMVDRYLTTKQQYDIAILKGEQASPYELLALQKQLEERLVKDLNHPRYRAFVLSDCIGEGILSEEEANRHLAITVVQTKDGVVRYNDTFGGKQLKVYGAPFLFEQFFKGKAIDRILDELEYEEYEKLQAQRQRMKQQPESNQKRKRS</sequence>
<reference evidence="3 4" key="1">
    <citation type="submission" date="2014-11" db="EMBL/GenBank/DDBJ databases">
        <title>Genome sequence and analysis of novel Kurthia sp.</title>
        <authorList>
            <person name="Lawson J.N."/>
            <person name="Gonzalez J.E."/>
            <person name="Rinauldi L."/>
            <person name="Xuan Z."/>
            <person name="Firman A."/>
            <person name="Shaddox L."/>
            <person name="Trudeau A."/>
            <person name="Shah S."/>
            <person name="Reiman D."/>
        </authorList>
    </citation>
    <scope>NUCLEOTIDE SEQUENCE [LARGE SCALE GENOMIC DNA]</scope>
    <source>
        <strain evidence="3 4">3B1D</strain>
    </source>
</reference>
<proteinExistence type="predicted"/>
<accession>A0A433RNV3</accession>
<evidence type="ECO:0000313" key="3">
    <source>
        <dbReference type="EMBL" id="RUS50418.1"/>
    </source>
</evidence>